<dbReference type="AlphaFoldDB" id="J9BJJ5"/>
<gene>
    <name evidence="1" type="ORF">IG3_05875</name>
</gene>
<reference evidence="1 2" key="1">
    <citation type="submission" date="2012-04" db="EMBL/GenBank/DDBJ databases">
        <title>The Genome Sequence of Bacillus cereus HuA2-1.</title>
        <authorList>
            <consortium name="The Broad Institute Genome Sequencing Platform"/>
            <consortium name="The Broad Institute Genome Sequencing Center for Infectious Disease"/>
            <person name="Feldgarden M."/>
            <person name="Van der Auwera G.A."/>
            <person name="Mahillon J."/>
            <person name="Duprez V."/>
            <person name="Timmery S."/>
            <person name="Mattelet C."/>
            <person name="Dierick K."/>
            <person name="Sun M."/>
            <person name="Yu Z."/>
            <person name="Zhu L."/>
            <person name="Hu X."/>
            <person name="Shank E.B."/>
            <person name="Swiecicka I."/>
            <person name="Hansen B.M."/>
            <person name="Andrup L."/>
            <person name="Young S.K."/>
            <person name="Zeng Q."/>
            <person name="Gargeya S."/>
            <person name="Fitzgerald M."/>
            <person name="Haas B."/>
            <person name="Abouelleil A."/>
            <person name="Alvarado L."/>
            <person name="Arachchi H.M."/>
            <person name="Berlin A."/>
            <person name="Chapman S.B."/>
            <person name="Goldberg J."/>
            <person name="Griggs A."/>
            <person name="Gujja S."/>
            <person name="Hansen M."/>
            <person name="Howarth C."/>
            <person name="Imamovic A."/>
            <person name="Larimer J."/>
            <person name="McCowen C."/>
            <person name="Montmayeur A."/>
            <person name="Murphy C."/>
            <person name="Neiman D."/>
            <person name="Pearson M."/>
            <person name="Priest M."/>
            <person name="Roberts A."/>
            <person name="Saif S."/>
            <person name="Shea T."/>
            <person name="Sisk P."/>
            <person name="Sykes S."/>
            <person name="Wortman J."/>
            <person name="Nusbaum C."/>
            <person name="Birren B."/>
        </authorList>
    </citation>
    <scope>NUCLEOTIDE SEQUENCE [LARGE SCALE GENOMIC DNA]</scope>
    <source>
        <strain evidence="1 2">HuA2-1</strain>
    </source>
</reference>
<accession>J9BJJ5</accession>
<evidence type="ECO:0000313" key="1">
    <source>
        <dbReference type="EMBL" id="EJV74170.1"/>
    </source>
</evidence>
<evidence type="ECO:0000313" key="2">
    <source>
        <dbReference type="Proteomes" id="UP000004136"/>
    </source>
</evidence>
<name>J9BJJ5_BACCE</name>
<dbReference type="PATRIC" id="fig|1053201.3.peg.6024"/>
<evidence type="ECO:0008006" key="3">
    <source>
        <dbReference type="Google" id="ProtNLM"/>
    </source>
</evidence>
<organism evidence="1 2">
    <name type="scientific">Bacillus cereus HuA2-1</name>
    <dbReference type="NCBI Taxonomy" id="1053201"/>
    <lineage>
        <taxon>Bacteria</taxon>
        <taxon>Bacillati</taxon>
        <taxon>Bacillota</taxon>
        <taxon>Bacilli</taxon>
        <taxon>Bacillales</taxon>
        <taxon>Bacillaceae</taxon>
        <taxon>Bacillus</taxon>
        <taxon>Bacillus cereus group</taxon>
    </lineage>
</organism>
<protein>
    <recommendedName>
        <fullName evidence="3">HTH hxlR-type domain-containing protein</fullName>
    </recommendedName>
</protein>
<comment type="caution">
    <text evidence="1">The sequence shown here is derived from an EMBL/GenBank/DDBJ whole genome shotgun (WGS) entry which is preliminary data.</text>
</comment>
<dbReference type="OrthoDB" id="9764248at2"/>
<dbReference type="Proteomes" id="UP000004136">
    <property type="component" value="Unassembled WGS sequence"/>
</dbReference>
<dbReference type="HOGENOM" id="CLU_168768_0_0_9"/>
<dbReference type="EMBL" id="AHDV01000061">
    <property type="protein sequence ID" value="EJV74170.1"/>
    <property type="molecule type" value="Genomic_DNA"/>
</dbReference>
<proteinExistence type="predicted"/>
<sequence>MSNISMSSQEIIDTLCDTLNDGIWALRVLDLEGTMHKEGLWEFVNKFHKEYQIEHEGNYEGKKILPSRYSLDIMTARLEGAGLITFRQLGRVRIYQVSKLGNVVIKELEKRAKNNN</sequence>